<dbReference type="GO" id="GO:0005737">
    <property type="term" value="C:cytoplasm"/>
    <property type="evidence" value="ECO:0007669"/>
    <property type="project" value="TreeGrafter"/>
</dbReference>
<dbReference type="Pfam" id="PF00595">
    <property type="entry name" value="PDZ"/>
    <property type="match status" value="1"/>
</dbReference>
<reference evidence="3" key="1">
    <citation type="submission" date="2024-06" db="EMBL/GenBank/DDBJ databases">
        <authorList>
            <person name="Liu X."/>
            <person name="Lenzi L."/>
            <person name="Haldenby T S."/>
            <person name="Uol C."/>
        </authorList>
    </citation>
    <scope>NUCLEOTIDE SEQUENCE</scope>
</reference>
<feature type="domain" description="PDZ" evidence="2">
    <location>
        <begin position="195"/>
        <end position="255"/>
    </location>
</feature>
<dbReference type="InterPro" id="IPR036034">
    <property type="entry name" value="PDZ_sf"/>
</dbReference>
<protein>
    <recommendedName>
        <fullName evidence="2">PDZ domain-containing protein</fullName>
    </recommendedName>
</protein>
<dbReference type="PROSITE" id="PS50106">
    <property type="entry name" value="PDZ"/>
    <property type="match status" value="2"/>
</dbReference>
<feature type="domain" description="PDZ" evidence="2">
    <location>
        <begin position="111"/>
        <end position="190"/>
    </location>
</feature>
<dbReference type="AlphaFoldDB" id="A0AAV2T4G9"/>
<name>A0AAV2T4G9_CALDB</name>
<evidence type="ECO:0000259" key="2">
    <source>
        <dbReference type="PROSITE" id="PS50106"/>
    </source>
</evidence>
<evidence type="ECO:0000256" key="1">
    <source>
        <dbReference type="ARBA" id="ARBA00022737"/>
    </source>
</evidence>
<dbReference type="PANTHER" id="PTHR12345">
    <property type="entry name" value="SYNTENIN RELATED"/>
    <property type="match status" value="1"/>
</dbReference>
<proteinExistence type="predicted"/>
<dbReference type="PANTHER" id="PTHR12345:SF3">
    <property type="entry name" value="PDZ DOMAIN-CONTAINING PROTEIN"/>
    <property type="match status" value="1"/>
</dbReference>
<dbReference type="Proteomes" id="UP001497525">
    <property type="component" value="Unassembled WGS sequence"/>
</dbReference>
<dbReference type="InterPro" id="IPR041489">
    <property type="entry name" value="PDZ_6"/>
</dbReference>
<dbReference type="InterPro" id="IPR051230">
    <property type="entry name" value="APP-Binding"/>
</dbReference>
<dbReference type="InterPro" id="IPR001478">
    <property type="entry name" value="PDZ"/>
</dbReference>
<organism evidence="3 4">
    <name type="scientific">Calicophoron daubneyi</name>
    <name type="common">Rumen fluke</name>
    <name type="synonym">Paramphistomum daubneyi</name>
    <dbReference type="NCBI Taxonomy" id="300641"/>
    <lineage>
        <taxon>Eukaryota</taxon>
        <taxon>Metazoa</taxon>
        <taxon>Spiralia</taxon>
        <taxon>Lophotrochozoa</taxon>
        <taxon>Platyhelminthes</taxon>
        <taxon>Trematoda</taxon>
        <taxon>Digenea</taxon>
        <taxon>Plagiorchiida</taxon>
        <taxon>Pronocephalata</taxon>
        <taxon>Paramphistomoidea</taxon>
        <taxon>Paramphistomidae</taxon>
        <taxon>Calicophoron</taxon>
    </lineage>
</organism>
<sequence length="296" mass="31909">MPLYPTFEDVKVADIISEQNKLIEESKAAGAESYAELASFMGLSLTNFHYNDRGELIPGPDPSAYPNSVSAATCPPVPVTPPNQQVCVAQPPGAVVTAKMGPGEIKQGVRKIIACKNEKNKLGVQLRAVDNGIFVALVQDGSPAAMAGLRFGDQILSIGDKVVSCMSSSKAMDLIRKAPANNIEILVRDRPFERTILLHKNSSGDIGLTIHKGLIKCIHKDSSAARNGVLINHQIVEINGRNVMGLKDKDLSELIGLSQGQSVRITILPLCIYDHLVKHLSSSQVKREMDRSLPDA</sequence>
<dbReference type="Pfam" id="PF17820">
    <property type="entry name" value="PDZ_6"/>
    <property type="match status" value="1"/>
</dbReference>
<comment type="caution">
    <text evidence="3">The sequence shown here is derived from an EMBL/GenBank/DDBJ whole genome shotgun (WGS) entry which is preliminary data.</text>
</comment>
<evidence type="ECO:0000313" key="4">
    <source>
        <dbReference type="Proteomes" id="UP001497525"/>
    </source>
</evidence>
<keyword evidence="1" id="KW-0677">Repeat</keyword>
<dbReference type="EMBL" id="CAXLJL010000090">
    <property type="protein sequence ID" value="CAL5131313.1"/>
    <property type="molecule type" value="Genomic_DNA"/>
</dbReference>
<evidence type="ECO:0000313" key="3">
    <source>
        <dbReference type="EMBL" id="CAL5131313.1"/>
    </source>
</evidence>
<dbReference type="Gene3D" id="2.30.42.10">
    <property type="match status" value="2"/>
</dbReference>
<dbReference type="SUPFAM" id="SSF50156">
    <property type="entry name" value="PDZ domain-like"/>
    <property type="match status" value="2"/>
</dbReference>
<dbReference type="SMART" id="SM00228">
    <property type="entry name" value="PDZ"/>
    <property type="match status" value="2"/>
</dbReference>
<gene>
    <name evidence="3" type="ORF">CDAUBV1_LOCUS3737</name>
</gene>
<accession>A0AAV2T4G9</accession>
<dbReference type="GO" id="GO:0005886">
    <property type="term" value="C:plasma membrane"/>
    <property type="evidence" value="ECO:0007669"/>
    <property type="project" value="TreeGrafter"/>
</dbReference>